<keyword evidence="2" id="KW-1185">Reference proteome</keyword>
<dbReference type="AlphaFoldDB" id="A0AAW4FAU2"/>
<name>A0AAW4FAU2_9HYPH</name>
<dbReference type="Proteomes" id="UP000744980">
    <property type="component" value="Unassembled WGS sequence"/>
</dbReference>
<accession>A0AAW4FAU2</accession>
<gene>
    <name evidence="1" type="ORF">GFB56_00310</name>
</gene>
<comment type="caution">
    <text evidence="1">The sequence shown here is derived from an EMBL/GenBank/DDBJ whole genome shotgun (WGS) entry which is preliminary data.</text>
</comment>
<dbReference type="EMBL" id="WXFA01000001">
    <property type="protein sequence ID" value="MBM3089262.1"/>
    <property type="molecule type" value="Genomic_DNA"/>
</dbReference>
<reference evidence="1 2" key="1">
    <citation type="submission" date="2020-01" db="EMBL/GenBank/DDBJ databases">
        <title>Draft genome assembly of Ensifer adhaerens T173.</title>
        <authorList>
            <person name="Craig J.E."/>
            <person name="Stinchcombe J.R."/>
        </authorList>
    </citation>
    <scope>NUCLEOTIDE SEQUENCE [LARGE SCALE GENOMIC DNA]</scope>
    <source>
        <strain evidence="1 2">T173</strain>
    </source>
</reference>
<dbReference type="RefSeq" id="WP_203527227.1">
    <property type="nucleotide sequence ID" value="NZ_CP083370.1"/>
</dbReference>
<organism evidence="1 2">
    <name type="scientific">Ensifer canadensis</name>
    <dbReference type="NCBI Taxonomy" id="555315"/>
    <lineage>
        <taxon>Bacteria</taxon>
        <taxon>Pseudomonadati</taxon>
        <taxon>Pseudomonadota</taxon>
        <taxon>Alphaproteobacteria</taxon>
        <taxon>Hyphomicrobiales</taxon>
        <taxon>Rhizobiaceae</taxon>
        <taxon>Sinorhizobium/Ensifer group</taxon>
        <taxon>Ensifer</taxon>
    </lineage>
</organism>
<proteinExistence type="predicted"/>
<evidence type="ECO:0000313" key="2">
    <source>
        <dbReference type="Proteomes" id="UP000744980"/>
    </source>
</evidence>
<evidence type="ECO:0000313" key="1">
    <source>
        <dbReference type="EMBL" id="MBM3089262.1"/>
    </source>
</evidence>
<sequence>MQTYVHSGLYHHTIDQLETIARTFDPAAPDILRTRIIEALGDLGIWPASVFEVSDERKAAA</sequence>
<protein>
    <submittedName>
        <fullName evidence="1">Uncharacterized protein</fullName>
    </submittedName>
</protein>